<proteinExistence type="predicted"/>
<protein>
    <submittedName>
        <fullName evidence="1">Uncharacterized protein</fullName>
    </submittedName>
</protein>
<comment type="caution">
    <text evidence="1">The sequence shown here is derived from an EMBL/GenBank/DDBJ whole genome shotgun (WGS) entry which is preliminary data.</text>
</comment>
<name>A0ACB9PJ73_BAUVA</name>
<accession>A0ACB9PJ73</accession>
<evidence type="ECO:0000313" key="1">
    <source>
        <dbReference type="EMBL" id="KAI4346610.1"/>
    </source>
</evidence>
<evidence type="ECO:0000313" key="2">
    <source>
        <dbReference type="Proteomes" id="UP000828941"/>
    </source>
</evidence>
<dbReference type="EMBL" id="CM039429">
    <property type="protein sequence ID" value="KAI4346610.1"/>
    <property type="molecule type" value="Genomic_DNA"/>
</dbReference>
<keyword evidence="2" id="KW-1185">Reference proteome</keyword>
<organism evidence="1 2">
    <name type="scientific">Bauhinia variegata</name>
    <name type="common">Purple orchid tree</name>
    <name type="synonym">Phanera variegata</name>
    <dbReference type="NCBI Taxonomy" id="167791"/>
    <lineage>
        <taxon>Eukaryota</taxon>
        <taxon>Viridiplantae</taxon>
        <taxon>Streptophyta</taxon>
        <taxon>Embryophyta</taxon>
        <taxon>Tracheophyta</taxon>
        <taxon>Spermatophyta</taxon>
        <taxon>Magnoliopsida</taxon>
        <taxon>eudicotyledons</taxon>
        <taxon>Gunneridae</taxon>
        <taxon>Pentapetalae</taxon>
        <taxon>rosids</taxon>
        <taxon>fabids</taxon>
        <taxon>Fabales</taxon>
        <taxon>Fabaceae</taxon>
        <taxon>Cercidoideae</taxon>
        <taxon>Cercideae</taxon>
        <taxon>Bauhiniinae</taxon>
        <taxon>Bauhinia</taxon>
    </lineage>
</organism>
<reference evidence="1 2" key="1">
    <citation type="journal article" date="2022" name="DNA Res.">
        <title>Chromosomal-level genome assembly of the orchid tree Bauhinia variegata (Leguminosae; Cercidoideae) supports the allotetraploid origin hypothesis of Bauhinia.</title>
        <authorList>
            <person name="Zhong Y."/>
            <person name="Chen Y."/>
            <person name="Zheng D."/>
            <person name="Pang J."/>
            <person name="Liu Y."/>
            <person name="Luo S."/>
            <person name="Meng S."/>
            <person name="Qian L."/>
            <person name="Wei D."/>
            <person name="Dai S."/>
            <person name="Zhou R."/>
        </authorList>
    </citation>
    <scope>NUCLEOTIDE SEQUENCE [LARGE SCALE GENOMIC DNA]</scope>
    <source>
        <strain evidence="1">BV-YZ2020</strain>
    </source>
</reference>
<gene>
    <name evidence="1" type="ORF">L6164_007491</name>
</gene>
<sequence>MGARRSSNEDGRLRGEKLFHLIRTCVFESELSIPNGSTHLKLSGATFSPQEYEATPLCSPISPTSRRAPCVLSRRKWRNPFSQINCASMERGLRPRPMPKHSKIGSEGMQETVRENAHIKEKLSPRLCGQIEKLVLCSRYREALEMFEIFELQSGFDVGCSTYDALVSACIGLKSIRDVKRVFSYMISNGFEPDLYMRNRVLLMHVKCGLMADANKLFGEMQERDFLSWNIMITGQVESGNYFEAFQLFLTMWEEFSYGDSRTFSIMVRASAGLGLIYVGRQIHSCALKMGVADHIYVSCALIDMYSKCGSIEDAQFVFDQMPEKTTVGWNSIIAAYALHGYTEEALCMYYEMRDNGVKMDHFTFSIVVRICTKLASLDHARQAHAALIRHDFGSDVVANTALVDFYSKWGRMKDARNVFENMPCKNIASWNALIAGNMNMIQGILELSSTFYNPTTIAASWIAKEVNISQVAIPVRKVLGLYSLVAIFSLPGKQ</sequence>
<dbReference type="Proteomes" id="UP000828941">
    <property type="component" value="Chromosome 4"/>
</dbReference>